<dbReference type="EMBL" id="GBXM01008117">
    <property type="protein sequence ID" value="JAI00461.1"/>
    <property type="molecule type" value="Transcribed_RNA"/>
</dbReference>
<evidence type="ECO:0000256" key="1">
    <source>
        <dbReference type="SAM" id="MobiDB-lite"/>
    </source>
</evidence>
<name>A0A0E9XF31_ANGAN</name>
<organism evidence="2">
    <name type="scientific">Anguilla anguilla</name>
    <name type="common">European freshwater eel</name>
    <name type="synonym">Muraena anguilla</name>
    <dbReference type="NCBI Taxonomy" id="7936"/>
    <lineage>
        <taxon>Eukaryota</taxon>
        <taxon>Metazoa</taxon>
        <taxon>Chordata</taxon>
        <taxon>Craniata</taxon>
        <taxon>Vertebrata</taxon>
        <taxon>Euteleostomi</taxon>
        <taxon>Actinopterygii</taxon>
        <taxon>Neopterygii</taxon>
        <taxon>Teleostei</taxon>
        <taxon>Anguilliformes</taxon>
        <taxon>Anguillidae</taxon>
        <taxon>Anguilla</taxon>
    </lineage>
</organism>
<evidence type="ECO:0000313" key="2">
    <source>
        <dbReference type="EMBL" id="JAI00461.1"/>
    </source>
</evidence>
<reference evidence="2" key="1">
    <citation type="submission" date="2014-11" db="EMBL/GenBank/DDBJ databases">
        <authorList>
            <person name="Amaro Gonzalez C."/>
        </authorList>
    </citation>
    <scope>NUCLEOTIDE SEQUENCE</scope>
</reference>
<protein>
    <submittedName>
        <fullName evidence="2">Uncharacterized protein</fullName>
    </submittedName>
</protein>
<reference evidence="2" key="2">
    <citation type="journal article" date="2015" name="Fish Shellfish Immunol.">
        <title>Early steps in the European eel (Anguilla anguilla)-Vibrio vulnificus interaction in the gills: Role of the RtxA13 toxin.</title>
        <authorList>
            <person name="Callol A."/>
            <person name="Pajuelo D."/>
            <person name="Ebbesson L."/>
            <person name="Teles M."/>
            <person name="MacKenzie S."/>
            <person name="Amaro C."/>
        </authorList>
    </citation>
    <scope>NUCLEOTIDE SEQUENCE</scope>
</reference>
<dbReference type="AlphaFoldDB" id="A0A0E9XF31"/>
<sequence length="56" mass="5995">MQCNLEFWFSHRPDVKPGARFIQGSLQETPLTGPPASLPGNAGPGFPPDCSLSIQV</sequence>
<accession>A0A0E9XF31</accession>
<proteinExistence type="predicted"/>
<feature type="region of interest" description="Disordered" evidence="1">
    <location>
        <begin position="27"/>
        <end position="47"/>
    </location>
</feature>